<keyword evidence="1" id="KW-0812">Transmembrane</keyword>
<reference evidence="3 4" key="1">
    <citation type="submission" date="2016-12" db="EMBL/GenBank/DDBJ databases">
        <title>Domibacillus sp. SAOS 44 whole genome sequencing.</title>
        <authorList>
            <person name="Verma A."/>
            <person name="Krishnamurthi S."/>
        </authorList>
    </citation>
    <scope>NUCLEOTIDE SEQUENCE [LARGE SCALE GENOMIC DNA]</scope>
    <source>
        <strain evidence="3 4">SAOS 44</strain>
    </source>
</reference>
<feature type="transmembrane region" description="Helical" evidence="1">
    <location>
        <begin position="122"/>
        <end position="144"/>
    </location>
</feature>
<keyword evidence="1" id="KW-0472">Membrane</keyword>
<evidence type="ECO:0000256" key="1">
    <source>
        <dbReference type="SAM" id="Phobius"/>
    </source>
</evidence>
<dbReference type="STRING" id="1714354.BLL40_00095"/>
<feature type="domain" description="DUF1468" evidence="2">
    <location>
        <begin position="12"/>
        <end position="149"/>
    </location>
</feature>
<protein>
    <recommendedName>
        <fullName evidence="2">DUF1468 domain-containing protein</fullName>
    </recommendedName>
</protein>
<sequence>MMKKEVSDISTGIVLLLLSIIGYVFSMDLADPNSTIKYGPDFFPKLILSLLAISSLFLIVNAIRRYKKSTETLDVDKKVVLSVLAFIVILIGYITLFFMTGFIISTIVFLLIGQWVFNIRKIPLLIATTVVIPVALYFLFSTFFKIPLP</sequence>
<keyword evidence="4" id="KW-1185">Reference proteome</keyword>
<dbReference type="EMBL" id="MRWQ01000001">
    <property type="protein sequence ID" value="OKL37872.1"/>
    <property type="molecule type" value="Genomic_DNA"/>
</dbReference>
<dbReference type="Pfam" id="PF07331">
    <property type="entry name" value="TctB"/>
    <property type="match status" value="1"/>
</dbReference>
<dbReference type="RefSeq" id="WP_073709885.1">
    <property type="nucleotide sequence ID" value="NZ_MRWQ01000001.1"/>
</dbReference>
<dbReference type="OrthoDB" id="2440728at2"/>
<name>A0A1Q5P703_9BACI</name>
<comment type="caution">
    <text evidence="3">The sequence shown here is derived from an EMBL/GenBank/DDBJ whole genome shotgun (WGS) entry which is preliminary data.</text>
</comment>
<feature type="transmembrane region" description="Helical" evidence="1">
    <location>
        <begin position="83"/>
        <end position="116"/>
    </location>
</feature>
<gene>
    <name evidence="3" type="ORF">BLL40_00095</name>
</gene>
<feature type="transmembrane region" description="Helical" evidence="1">
    <location>
        <begin position="42"/>
        <end position="63"/>
    </location>
</feature>
<proteinExistence type="predicted"/>
<organism evidence="3 4">
    <name type="scientific">Domibacillus mangrovi</name>
    <dbReference type="NCBI Taxonomy" id="1714354"/>
    <lineage>
        <taxon>Bacteria</taxon>
        <taxon>Bacillati</taxon>
        <taxon>Bacillota</taxon>
        <taxon>Bacilli</taxon>
        <taxon>Bacillales</taxon>
        <taxon>Bacillaceae</taxon>
        <taxon>Domibacillus</taxon>
    </lineage>
</organism>
<dbReference type="AlphaFoldDB" id="A0A1Q5P703"/>
<dbReference type="Proteomes" id="UP000186524">
    <property type="component" value="Unassembled WGS sequence"/>
</dbReference>
<evidence type="ECO:0000313" key="4">
    <source>
        <dbReference type="Proteomes" id="UP000186524"/>
    </source>
</evidence>
<dbReference type="InterPro" id="IPR009936">
    <property type="entry name" value="DUF1468"/>
</dbReference>
<evidence type="ECO:0000259" key="2">
    <source>
        <dbReference type="Pfam" id="PF07331"/>
    </source>
</evidence>
<accession>A0A1Q5P703</accession>
<evidence type="ECO:0000313" key="3">
    <source>
        <dbReference type="EMBL" id="OKL37872.1"/>
    </source>
</evidence>
<keyword evidence="1" id="KW-1133">Transmembrane helix</keyword>